<name>A0A1A2SW74_MYCNT</name>
<dbReference type="Pfam" id="PF04993">
    <property type="entry name" value="TfoX_N"/>
    <property type="match status" value="1"/>
</dbReference>
<proteinExistence type="predicted"/>
<dbReference type="Gene3D" id="3.30.1460.30">
    <property type="entry name" value="YgaC/TfoX-N like chaperone"/>
    <property type="match status" value="1"/>
</dbReference>
<organism evidence="2 3">
    <name type="scientific">Mycobacterium mantenii</name>
    <dbReference type="NCBI Taxonomy" id="560555"/>
    <lineage>
        <taxon>Bacteria</taxon>
        <taxon>Bacillati</taxon>
        <taxon>Actinomycetota</taxon>
        <taxon>Actinomycetes</taxon>
        <taxon>Mycobacteriales</taxon>
        <taxon>Mycobacteriaceae</taxon>
        <taxon>Mycobacterium</taxon>
        <taxon>Mycobacterium avium complex (MAC)</taxon>
    </lineage>
</organism>
<dbReference type="InterPro" id="IPR007076">
    <property type="entry name" value="TfoX_N"/>
</dbReference>
<protein>
    <submittedName>
        <fullName evidence="2">RNA methyltransferase</fullName>
    </submittedName>
</protein>
<accession>A0A1A2SW74</accession>
<evidence type="ECO:0000259" key="1">
    <source>
        <dbReference type="Pfam" id="PF04993"/>
    </source>
</evidence>
<sequence length="110" mass="12155">MAYDEDLANRIRELLGAEPGLEEKRMFGGLAFLINGNMSVAVSGQGGLLVRVAPDDLDTMLRRAHVHPMVMGGRDVRGWLRVDDTGLRTKRQLQVWVTHGVGHARSLPPK</sequence>
<comment type="caution">
    <text evidence="2">The sequence shown here is derived from an EMBL/GenBank/DDBJ whole genome shotgun (WGS) entry which is preliminary data.</text>
</comment>
<keyword evidence="2" id="KW-0808">Transferase</keyword>
<feature type="domain" description="TfoX N-terminal" evidence="1">
    <location>
        <begin position="14"/>
        <end position="102"/>
    </location>
</feature>
<keyword evidence="2" id="KW-0489">Methyltransferase</keyword>
<dbReference type="RefSeq" id="WP_067913484.1">
    <property type="nucleotide sequence ID" value="NZ_LZJP01000032.1"/>
</dbReference>
<dbReference type="AlphaFoldDB" id="A0A1A2SW74"/>
<dbReference type="SUPFAM" id="SSF159894">
    <property type="entry name" value="YgaC/TfoX-N like"/>
    <property type="match status" value="1"/>
</dbReference>
<evidence type="ECO:0000313" key="3">
    <source>
        <dbReference type="Proteomes" id="UP000092389"/>
    </source>
</evidence>
<dbReference type="GO" id="GO:0032259">
    <property type="term" value="P:methylation"/>
    <property type="evidence" value="ECO:0007669"/>
    <property type="project" value="UniProtKB-KW"/>
</dbReference>
<dbReference type="Proteomes" id="UP000092389">
    <property type="component" value="Unassembled WGS sequence"/>
</dbReference>
<dbReference type="GO" id="GO:0008168">
    <property type="term" value="F:methyltransferase activity"/>
    <property type="evidence" value="ECO:0007669"/>
    <property type="project" value="UniProtKB-KW"/>
</dbReference>
<dbReference type="EMBL" id="LZJU01000172">
    <property type="protein sequence ID" value="OBH68399.1"/>
    <property type="molecule type" value="Genomic_DNA"/>
</dbReference>
<evidence type="ECO:0000313" key="2">
    <source>
        <dbReference type="EMBL" id="OBH68399.1"/>
    </source>
</evidence>
<reference evidence="2 3" key="1">
    <citation type="submission" date="2016-06" db="EMBL/GenBank/DDBJ databases">
        <authorList>
            <person name="Kjaerup R.B."/>
            <person name="Dalgaard T.S."/>
            <person name="Juul-Madsen H.R."/>
        </authorList>
    </citation>
    <scope>NUCLEOTIDE SEQUENCE [LARGE SCALE GENOMIC DNA]</scope>
    <source>
        <strain evidence="2 3">E152</strain>
    </source>
</reference>
<dbReference type="OrthoDB" id="214902at2"/>
<gene>
    <name evidence="2" type="ORF">A5683_08340</name>
</gene>